<dbReference type="Gene3D" id="3.50.50.60">
    <property type="entry name" value="FAD/NAD(P)-binding domain"/>
    <property type="match status" value="1"/>
</dbReference>
<dbReference type="OrthoDB" id="2431938at2759"/>
<dbReference type="PRINTS" id="PR00420">
    <property type="entry name" value="RNGMNOXGNASE"/>
</dbReference>
<dbReference type="InterPro" id="IPR036188">
    <property type="entry name" value="FAD/NAD-bd_sf"/>
</dbReference>
<dbReference type="InterPro" id="IPR050562">
    <property type="entry name" value="FAD_mOase_fung"/>
</dbReference>
<evidence type="ECO:0000313" key="7">
    <source>
        <dbReference type="Proteomes" id="UP000326757"/>
    </source>
</evidence>
<dbReference type="AlphaFoldDB" id="A0A5N6JX58"/>
<evidence type="ECO:0000259" key="5">
    <source>
        <dbReference type="Pfam" id="PF01494"/>
    </source>
</evidence>
<protein>
    <recommendedName>
        <fullName evidence="5">FAD-binding domain-containing protein</fullName>
    </recommendedName>
</protein>
<keyword evidence="3" id="KW-0274">FAD</keyword>
<keyword evidence="4" id="KW-0560">Oxidoreductase</keyword>
<dbReference type="GO" id="GO:0004497">
    <property type="term" value="F:monooxygenase activity"/>
    <property type="evidence" value="ECO:0007669"/>
    <property type="project" value="InterPro"/>
</dbReference>
<dbReference type="PANTHER" id="PTHR47356:SF2">
    <property type="entry name" value="FAD-BINDING DOMAIN-CONTAINING PROTEIN-RELATED"/>
    <property type="match status" value="1"/>
</dbReference>
<name>A0A5N6JX58_MONLA</name>
<sequence>MENSKFRVIIVGAGPVGLYLAHALSLASIPFIVLEQQSSITNTGGQLIFTWPQTVRLLDQIGLYTDVQKIGVEIYEKKRVFGGDGHVMTSTRFWQDMKDNHAYPFLLLPRGKLVQILYANLPEKESRVRASSKVTNITHHANGVDVHLQNGDIEKGSIVIGADGVHSQTRLKMHEMASKLGLDTSMDENSMVASFHGIFGSASNKELRFPEGIVFESRGSGVVIQCVATPTIVYYVTLKELDSPITKRIHYTAVDMERYAEEIGDVALCPGHRFRDLWEYADKKQARKLNQEEGILKHWSWGRIVLVGDAAHKTTSVNGLGLTCGLHSAAALANEITKIGAREREVDIKAIEKAFKRYQAEREGEARQIWGDGYKIIRDVTSKRWTSRFWDEWVLPWIDIEKFWDGALVSWLLIRHGQILGFVPFKGEEGKVSWARTSKSKLE</sequence>
<comment type="similarity">
    <text evidence="1">Belongs to the paxM FAD-dependent monooxygenase family.</text>
</comment>
<keyword evidence="2" id="KW-0285">Flavoprotein</keyword>
<dbReference type="Pfam" id="PF01494">
    <property type="entry name" value="FAD_binding_3"/>
    <property type="match status" value="1"/>
</dbReference>
<gene>
    <name evidence="6" type="ORF">EYC80_009226</name>
</gene>
<proteinExistence type="inferred from homology"/>
<comment type="caution">
    <text evidence="6">The sequence shown here is derived from an EMBL/GenBank/DDBJ whole genome shotgun (WGS) entry which is preliminary data.</text>
</comment>
<keyword evidence="7" id="KW-1185">Reference proteome</keyword>
<feature type="domain" description="FAD-binding" evidence="5">
    <location>
        <begin position="6"/>
        <end position="364"/>
    </location>
</feature>
<dbReference type="PANTHER" id="PTHR47356">
    <property type="entry name" value="FAD-DEPENDENT MONOOXYGENASE ASQG-RELATED"/>
    <property type="match status" value="1"/>
</dbReference>
<organism evidence="6 7">
    <name type="scientific">Monilinia laxa</name>
    <name type="common">Brown rot fungus</name>
    <name type="synonym">Sclerotinia laxa</name>
    <dbReference type="NCBI Taxonomy" id="61186"/>
    <lineage>
        <taxon>Eukaryota</taxon>
        <taxon>Fungi</taxon>
        <taxon>Dikarya</taxon>
        <taxon>Ascomycota</taxon>
        <taxon>Pezizomycotina</taxon>
        <taxon>Leotiomycetes</taxon>
        <taxon>Helotiales</taxon>
        <taxon>Sclerotiniaceae</taxon>
        <taxon>Monilinia</taxon>
    </lineage>
</organism>
<dbReference type="SUPFAM" id="SSF51905">
    <property type="entry name" value="FAD/NAD(P)-binding domain"/>
    <property type="match status" value="1"/>
</dbReference>
<dbReference type="EMBL" id="VIGI01000011">
    <property type="protein sequence ID" value="KAB8293741.1"/>
    <property type="molecule type" value="Genomic_DNA"/>
</dbReference>
<dbReference type="InterPro" id="IPR002938">
    <property type="entry name" value="FAD-bd"/>
</dbReference>
<dbReference type="GO" id="GO:0071949">
    <property type="term" value="F:FAD binding"/>
    <property type="evidence" value="ECO:0007669"/>
    <property type="project" value="InterPro"/>
</dbReference>
<evidence type="ECO:0000256" key="1">
    <source>
        <dbReference type="ARBA" id="ARBA00007992"/>
    </source>
</evidence>
<reference evidence="6 7" key="1">
    <citation type="submission" date="2019-06" db="EMBL/GenBank/DDBJ databases">
        <title>Genome Sequence of the Brown Rot Fungal Pathogen Monilinia laxa.</title>
        <authorList>
            <person name="De Miccolis Angelini R.M."/>
            <person name="Landi L."/>
            <person name="Abate D."/>
            <person name="Pollastro S."/>
            <person name="Romanazzi G."/>
            <person name="Faretra F."/>
        </authorList>
    </citation>
    <scope>NUCLEOTIDE SEQUENCE [LARGE SCALE GENOMIC DNA]</scope>
    <source>
        <strain evidence="6 7">Mlax316</strain>
    </source>
</reference>
<evidence type="ECO:0000256" key="2">
    <source>
        <dbReference type="ARBA" id="ARBA00022630"/>
    </source>
</evidence>
<evidence type="ECO:0000256" key="3">
    <source>
        <dbReference type="ARBA" id="ARBA00022827"/>
    </source>
</evidence>
<evidence type="ECO:0000313" key="6">
    <source>
        <dbReference type="EMBL" id="KAB8293741.1"/>
    </source>
</evidence>
<evidence type="ECO:0000256" key="4">
    <source>
        <dbReference type="ARBA" id="ARBA00023002"/>
    </source>
</evidence>
<accession>A0A5N6JX58</accession>
<dbReference type="Proteomes" id="UP000326757">
    <property type="component" value="Unassembled WGS sequence"/>
</dbReference>